<keyword evidence="16" id="KW-0234">DNA repair</keyword>
<sequence>MSLQEYARKRRFGHTPEPVGATGTRRSRRSIFVVQLHHASVRHYDFRLEMDGALKSWAVPKGPSLRAGEKRLAVQVEDHPLEYATFAGDIPAGHYGAGHVDVFDHGVWSCDGDPLEALAAGKIDFVLHGGKLGGGWKLIRTAKPAAKPQWLLLKRDDEYAADAEADDLVDAPAPAGWKGRRPSGPEKPVGTAAKPGGAKSAARKSTTAASSTAPAKATGVKSARATAGPSPARRRKTDWHRRAAALDGARPLRGDTGFAPQLATLRGSPPTGDHWLHELKWDGYRLLARIDDGKARLRSRNGLDWTADYPEIVVALEGLGVASASLDGELIALDAQGRNSFSALQRTIEGTANATLRYVVFDLPSLAGIDLTGTRLDARKALLEKLLAGAPQDVLAYSQHIADHGAEVFAASRKQAMEGIISKAIDAPYTPGRSSTWLKIKHAQTDEFIVVGFTAPKGSRVGFGSLLVATRDAGQLKYLGRVGTGFDDALLRDLGIRLRRLSRDEATVSLPPHVPFAAREVTWVAPELVVEVAFRGWGKEGLLRQASYQRMREDKDPADVGASEVEGTKVDRQNVRDQATARLTSPDKLIYPAEKITKQQVAEYYRAVAARLLPEVVQRPLSLLRCPDGVQGQCFFQKHHAASLGGRVHAVAIKERGGARAEYVYIDDLDGLLDLVQMNVLELHPWGARIEDVEHPDRLVFDLDPGDGVPWSAVRAGARDVRARLDEIGLASFLRLSGGKGVHVVVPIAPGPGWSETKAFCEAFADAMATHAPDRYVATASKAKRGGVIFIDWLRNSRGATSVASWSLRARPGAAVAMPLRWDELGRTRSGADYPLARALRRAASLRGDPWTGWQDAQRQELAKLSRADQQV</sequence>
<feature type="compositionally biased region" description="Low complexity" evidence="21">
    <location>
        <begin position="198"/>
        <end position="218"/>
    </location>
</feature>
<proteinExistence type="predicted"/>
<dbReference type="Gene3D" id="3.30.1490.70">
    <property type="match status" value="1"/>
</dbReference>
<keyword evidence="18" id="KW-0511">Multifunctional enzyme</keyword>
<dbReference type="InterPro" id="IPR014143">
    <property type="entry name" value="NHEJ_ligase_prk"/>
</dbReference>
<dbReference type="InterPro" id="IPR014146">
    <property type="entry name" value="LigD_ligase_dom"/>
</dbReference>
<evidence type="ECO:0000313" key="24">
    <source>
        <dbReference type="Proteomes" id="UP000030017"/>
    </source>
</evidence>
<dbReference type="Proteomes" id="UP000030017">
    <property type="component" value="Unassembled WGS sequence"/>
</dbReference>
<keyword evidence="11" id="KW-0269">Exonuclease</keyword>
<keyword evidence="8" id="KW-0547">Nucleotide-binding</keyword>
<feature type="region of interest" description="Disordered" evidence="21">
    <location>
        <begin position="1"/>
        <end position="24"/>
    </location>
</feature>
<evidence type="ECO:0000256" key="16">
    <source>
        <dbReference type="ARBA" id="ARBA00023204"/>
    </source>
</evidence>
<dbReference type="CDD" id="cd07906">
    <property type="entry name" value="Adenylation_DNA_ligase_LigD_LigC"/>
    <property type="match status" value="1"/>
</dbReference>
<dbReference type="eggNOG" id="COG3285">
    <property type="taxonomic scope" value="Bacteria"/>
</dbReference>
<evidence type="ECO:0000256" key="20">
    <source>
        <dbReference type="ARBA" id="ARBA00034003"/>
    </source>
</evidence>
<dbReference type="GO" id="GO:0005524">
    <property type="term" value="F:ATP binding"/>
    <property type="evidence" value="ECO:0007669"/>
    <property type="project" value="UniProtKB-KW"/>
</dbReference>
<keyword evidence="3 23" id="KW-0436">Ligase</keyword>
<dbReference type="GO" id="GO:0003887">
    <property type="term" value="F:DNA-directed DNA polymerase activity"/>
    <property type="evidence" value="ECO:0007669"/>
    <property type="project" value="UniProtKB-KW"/>
</dbReference>
<dbReference type="InterPro" id="IPR033651">
    <property type="entry name" value="PaeLigD_Pol-like"/>
</dbReference>
<dbReference type="eggNOG" id="COG1793">
    <property type="taxonomic scope" value="Bacteria"/>
</dbReference>
<evidence type="ECO:0000259" key="22">
    <source>
        <dbReference type="PROSITE" id="PS50160"/>
    </source>
</evidence>
<evidence type="ECO:0000256" key="18">
    <source>
        <dbReference type="ARBA" id="ARBA00023268"/>
    </source>
</evidence>
<evidence type="ECO:0000313" key="23">
    <source>
        <dbReference type="EMBL" id="KGM51151.1"/>
    </source>
</evidence>
<dbReference type="Gene3D" id="3.30.470.30">
    <property type="entry name" value="DNA ligase/mRNA capping enzyme"/>
    <property type="match status" value="1"/>
</dbReference>
<keyword evidence="14" id="KW-0238">DNA-binding</keyword>
<evidence type="ECO:0000256" key="19">
    <source>
        <dbReference type="ARBA" id="ARBA00029943"/>
    </source>
</evidence>
<dbReference type="SUPFAM" id="SSF50249">
    <property type="entry name" value="Nucleic acid-binding proteins"/>
    <property type="match status" value="1"/>
</dbReference>
<evidence type="ECO:0000256" key="7">
    <source>
        <dbReference type="ARBA" id="ARBA00022723"/>
    </source>
</evidence>
<keyword evidence="17" id="KW-0464">Manganese</keyword>
<dbReference type="GO" id="GO:0003910">
    <property type="term" value="F:DNA ligase (ATP) activity"/>
    <property type="evidence" value="ECO:0007669"/>
    <property type="project" value="UniProtKB-EC"/>
</dbReference>
<keyword evidence="15" id="KW-0233">DNA recombination</keyword>
<dbReference type="InterPro" id="IPR012309">
    <property type="entry name" value="DNA_ligase_ATP-dep_C"/>
</dbReference>
<feature type="region of interest" description="Disordered" evidence="21">
    <location>
        <begin position="165"/>
        <end position="240"/>
    </location>
</feature>
<dbReference type="InterPro" id="IPR014144">
    <property type="entry name" value="LigD_PE_domain"/>
</dbReference>
<feature type="domain" description="ATP-dependent DNA ligase family profile" evidence="22">
    <location>
        <begin position="349"/>
        <end position="452"/>
    </location>
</feature>
<dbReference type="PANTHER" id="PTHR42705:SF2">
    <property type="entry name" value="BIFUNCTIONAL NON-HOMOLOGOUS END JOINING PROTEIN LIGD"/>
    <property type="match status" value="1"/>
</dbReference>
<reference evidence="23 24" key="1">
    <citation type="submission" date="2013-08" db="EMBL/GenBank/DDBJ databases">
        <title>Genome sequencing of Lysobacter.</title>
        <authorList>
            <person name="Zhang S."/>
            <person name="Wang G."/>
        </authorList>
    </citation>
    <scope>NUCLEOTIDE SEQUENCE [LARGE SCALE GENOMIC DNA]</scope>
    <source>
        <strain evidence="23 24">Ko07</strain>
    </source>
</reference>
<evidence type="ECO:0000256" key="3">
    <source>
        <dbReference type="ARBA" id="ARBA00022598"/>
    </source>
</evidence>
<dbReference type="STRING" id="1122185.N792_12230"/>
<dbReference type="PANTHER" id="PTHR42705">
    <property type="entry name" value="BIFUNCTIONAL NON-HOMOLOGOUS END JOINING PROTEIN LIGD"/>
    <property type="match status" value="1"/>
</dbReference>
<evidence type="ECO:0000256" key="8">
    <source>
        <dbReference type="ARBA" id="ARBA00022741"/>
    </source>
</evidence>
<evidence type="ECO:0000256" key="11">
    <source>
        <dbReference type="ARBA" id="ARBA00022839"/>
    </source>
</evidence>
<organism evidence="23 24">
    <name type="scientific">Lysobacter concretionis Ko07 = DSM 16239</name>
    <dbReference type="NCBI Taxonomy" id="1122185"/>
    <lineage>
        <taxon>Bacteria</taxon>
        <taxon>Pseudomonadati</taxon>
        <taxon>Pseudomonadota</taxon>
        <taxon>Gammaproteobacteria</taxon>
        <taxon>Lysobacterales</taxon>
        <taxon>Lysobacteraceae</taxon>
        <taxon>Novilysobacter</taxon>
    </lineage>
</organism>
<dbReference type="NCBIfam" id="TIGR02779">
    <property type="entry name" value="NHEJ_ligase_lig"/>
    <property type="match status" value="1"/>
</dbReference>
<evidence type="ECO:0000256" key="17">
    <source>
        <dbReference type="ARBA" id="ARBA00023211"/>
    </source>
</evidence>
<dbReference type="EMBL" id="AVPS01000008">
    <property type="protein sequence ID" value="KGM51151.1"/>
    <property type="molecule type" value="Genomic_DNA"/>
</dbReference>
<keyword evidence="13" id="KW-0239">DNA-directed DNA polymerase</keyword>
<evidence type="ECO:0000256" key="2">
    <source>
        <dbReference type="ARBA" id="ARBA00012727"/>
    </source>
</evidence>
<keyword evidence="6" id="KW-0540">Nuclease</keyword>
<dbReference type="CDD" id="cd04862">
    <property type="entry name" value="PaeLigD_Pol_like"/>
    <property type="match status" value="1"/>
</dbReference>
<dbReference type="NCBIfam" id="TIGR02777">
    <property type="entry name" value="LigD_PE_dom"/>
    <property type="match status" value="1"/>
</dbReference>
<dbReference type="Gene3D" id="2.40.50.140">
    <property type="entry name" value="Nucleic acid-binding proteins"/>
    <property type="match status" value="1"/>
</dbReference>
<comment type="caution">
    <text evidence="23">The sequence shown here is derived from an EMBL/GenBank/DDBJ whole genome shotgun (WGS) entry which is preliminary data.</text>
</comment>
<protein>
    <recommendedName>
        <fullName evidence="2">DNA ligase (ATP)</fullName>
        <ecNumber evidence="2">6.5.1.1</ecNumber>
    </recommendedName>
    <alternativeName>
        <fullName evidence="19">NHEJ DNA polymerase</fullName>
    </alternativeName>
</protein>
<evidence type="ECO:0000256" key="12">
    <source>
        <dbReference type="ARBA" id="ARBA00022840"/>
    </source>
</evidence>
<evidence type="ECO:0000256" key="5">
    <source>
        <dbReference type="ARBA" id="ARBA00022695"/>
    </source>
</evidence>
<evidence type="ECO:0000256" key="14">
    <source>
        <dbReference type="ARBA" id="ARBA00023125"/>
    </source>
</evidence>
<dbReference type="Pfam" id="PF13298">
    <property type="entry name" value="LigD_N"/>
    <property type="match status" value="1"/>
</dbReference>
<evidence type="ECO:0000256" key="9">
    <source>
        <dbReference type="ARBA" id="ARBA00022763"/>
    </source>
</evidence>
<keyword evidence="9" id="KW-0227">DNA damage</keyword>
<keyword evidence="5" id="KW-0548">Nucleotidyltransferase</keyword>
<dbReference type="OrthoDB" id="9802472at2"/>
<keyword evidence="10" id="KW-0378">Hydrolase</keyword>
<dbReference type="InterPro" id="IPR012310">
    <property type="entry name" value="DNA_ligase_ATP-dep_cent"/>
</dbReference>
<evidence type="ECO:0000256" key="21">
    <source>
        <dbReference type="SAM" id="MobiDB-lite"/>
    </source>
</evidence>
<name>A0A0A0EJI7_9GAMM</name>
<evidence type="ECO:0000256" key="1">
    <source>
        <dbReference type="ARBA" id="ARBA00001936"/>
    </source>
</evidence>
<dbReference type="GO" id="GO:0046872">
    <property type="term" value="F:metal ion binding"/>
    <property type="evidence" value="ECO:0007669"/>
    <property type="project" value="UniProtKB-KW"/>
</dbReference>
<dbReference type="InterPro" id="IPR052171">
    <property type="entry name" value="NHEJ_LigD"/>
</dbReference>
<dbReference type="Pfam" id="PF21686">
    <property type="entry name" value="LigD_Prim-Pol"/>
    <property type="match status" value="1"/>
</dbReference>
<dbReference type="SUPFAM" id="SSF56091">
    <property type="entry name" value="DNA ligase/mRNA capping enzyme, catalytic domain"/>
    <property type="match status" value="1"/>
</dbReference>
<evidence type="ECO:0000256" key="4">
    <source>
        <dbReference type="ARBA" id="ARBA00022679"/>
    </source>
</evidence>
<keyword evidence="7" id="KW-0479">Metal-binding</keyword>
<dbReference type="InterPro" id="IPR014145">
    <property type="entry name" value="LigD_pol_dom"/>
</dbReference>
<dbReference type="Gene3D" id="3.90.920.10">
    <property type="entry name" value="DNA primase, PRIM domain"/>
    <property type="match status" value="1"/>
</dbReference>
<evidence type="ECO:0000256" key="10">
    <source>
        <dbReference type="ARBA" id="ARBA00022801"/>
    </source>
</evidence>
<dbReference type="Pfam" id="PF04679">
    <property type="entry name" value="DNA_ligase_A_C"/>
    <property type="match status" value="1"/>
</dbReference>
<dbReference type="NCBIfam" id="NF004628">
    <property type="entry name" value="PRK05972.1"/>
    <property type="match status" value="1"/>
</dbReference>
<keyword evidence="24" id="KW-1185">Reference proteome</keyword>
<dbReference type="RefSeq" id="WP_036194967.1">
    <property type="nucleotide sequence ID" value="NZ_AVPS01000008.1"/>
</dbReference>
<dbReference type="CDD" id="cd07971">
    <property type="entry name" value="OBF_DNA_ligase_LigD"/>
    <property type="match status" value="1"/>
</dbReference>
<dbReference type="NCBIfam" id="TIGR02776">
    <property type="entry name" value="NHEJ_ligase_prk"/>
    <property type="match status" value="1"/>
</dbReference>
<dbReference type="GO" id="GO:0006310">
    <property type="term" value="P:DNA recombination"/>
    <property type="evidence" value="ECO:0007669"/>
    <property type="project" value="UniProtKB-KW"/>
</dbReference>
<evidence type="ECO:0000256" key="15">
    <source>
        <dbReference type="ARBA" id="ARBA00023172"/>
    </source>
</evidence>
<dbReference type="NCBIfam" id="TIGR02778">
    <property type="entry name" value="ligD_pol"/>
    <property type="match status" value="1"/>
</dbReference>
<dbReference type="Pfam" id="PF01068">
    <property type="entry name" value="DNA_ligase_A_M"/>
    <property type="match status" value="1"/>
</dbReference>
<dbReference type="GO" id="GO:0004527">
    <property type="term" value="F:exonuclease activity"/>
    <property type="evidence" value="ECO:0007669"/>
    <property type="project" value="UniProtKB-KW"/>
</dbReference>
<comment type="cofactor">
    <cofactor evidence="1">
        <name>Mn(2+)</name>
        <dbReference type="ChEBI" id="CHEBI:29035"/>
    </cofactor>
</comment>
<dbReference type="GO" id="GO:0006281">
    <property type="term" value="P:DNA repair"/>
    <property type="evidence" value="ECO:0007669"/>
    <property type="project" value="UniProtKB-KW"/>
</dbReference>
<dbReference type="PROSITE" id="PS50160">
    <property type="entry name" value="DNA_LIGASE_A3"/>
    <property type="match status" value="1"/>
</dbReference>
<dbReference type="GO" id="GO:0003677">
    <property type="term" value="F:DNA binding"/>
    <property type="evidence" value="ECO:0007669"/>
    <property type="project" value="UniProtKB-KW"/>
</dbReference>
<dbReference type="AlphaFoldDB" id="A0A0A0EJI7"/>
<keyword evidence="12" id="KW-0067">ATP-binding</keyword>
<comment type="catalytic activity">
    <reaction evidence="20">
        <text>ATP + (deoxyribonucleotide)n-3'-hydroxyl + 5'-phospho-(deoxyribonucleotide)m = (deoxyribonucleotide)n+m + AMP + diphosphate.</text>
        <dbReference type="EC" id="6.5.1.1"/>
    </reaction>
</comment>
<dbReference type="EC" id="6.5.1.1" evidence="2"/>
<evidence type="ECO:0000256" key="13">
    <source>
        <dbReference type="ARBA" id="ARBA00022932"/>
    </source>
</evidence>
<evidence type="ECO:0000256" key="6">
    <source>
        <dbReference type="ARBA" id="ARBA00022722"/>
    </source>
</evidence>
<gene>
    <name evidence="23" type="ORF">N792_12230</name>
</gene>
<dbReference type="InterPro" id="IPR012340">
    <property type="entry name" value="NA-bd_OB-fold"/>
</dbReference>
<keyword evidence="4" id="KW-0808">Transferase</keyword>
<accession>A0A0A0EJI7</accession>